<evidence type="ECO:0000259" key="2">
    <source>
        <dbReference type="PROSITE" id="PS51352"/>
    </source>
</evidence>
<dbReference type="PROSITE" id="PS51352">
    <property type="entry name" value="THIOREDOXIN_2"/>
    <property type="match status" value="1"/>
</dbReference>
<dbReference type="InterPro" id="IPR036249">
    <property type="entry name" value="Thioredoxin-like_sf"/>
</dbReference>
<name>A0ABV9PCT7_9FLAO</name>
<reference evidence="4" key="1">
    <citation type="journal article" date="2019" name="Int. J. Syst. Evol. Microbiol.">
        <title>The Global Catalogue of Microorganisms (GCM) 10K type strain sequencing project: providing services to taxonomists for standard genome sequencing and annotation.</title>
        <authorList>
            <consortium name="The Broad Institute Genomics Platform"/>
            <consortium name="The Broad Institute Genome Sequencing Center for Infectious Disease"/>
            <person name="Wu L."/>
            <person name="Ma J."/>
        </authorList>
    </citation>
    <scope>NUCLEOTIDE SEQUENCE [LARGE SCALE GENOMIC DNA]</scope>
    <source>
        <strain evidence="4">WYCCWR 13023</strain>
    </source>
</reference>
<dbReference type="InterPro" id="IPR012336">
    <property type="entry name" value="Thioredoxin-like_fold"/>
</dbReference>
<proteinExistence type="predicted"/>
<evidence type="ECO:0000313" key="4">
    <source>
        <dbReference type="Proteomes" id="UP001595935"/>
    </source>
</evidence>
<dbReference type="EMBL" id="JBHSGV010000004">
    <property type="protein sequence ID" value="MFC4748059.1"/>
    <property type="molecule type" value="Genomic_DNA"/>
</dbReference>
<dbReference type="CDD" id="cd02947">
    <property type="entry name" value="TRX_family"/>
    <property type="match status" value="1"/>
</dbReference>
<comment type="caution">
    <text evidence="3">The sequence shown here is derived from an EMBL/GenBank/DDBJ whole genome shotgun (WGS) entry which is preliminary data.</text>
</comment>
<keyword evidence="1" id="KW-0732">Signal</keyword>
<sequence>MKRFFKIASAVLLLACPSIALKAQTQSTDESWEQAKKQAQTEKKLIFVDLYFTGCMPCAQMDKEVFPDPKVAAILGADFVTFKSDILKEEIGKKLCMKYGVTGFPTFLVMNSEGKIIDVESGFQSVEQLTALLQKSKENAKKGILKKYSAKDEVYPDFYREAYLNGKRNVPFETVDAYLKAQPSLTAEVPFVIITGLRIGRQYDEFYLKNAKQLYKDYGSSSVNMHVFTILQRKKKEFEKTNDLAGFKKLLDEMKPLYSTEEWTKFERILLKDFGVEKVVTKNPNTEKVVK</sequence>
<dbReference type="Gene3D" id="3.40.30.10">
    <property type="entry name" value="Glutaredoxin"/>
    <property type="match status" value="1"/>
</dbReference>
<dbReference type="PANTHER" id="PTHR32234">
    <property type="entry name" value="THIOL:DISULFIDE INTERCHANGE PROTEIN DSBD"/>
    <property type="match status" value="1"/>
</dbReference>
<organism evidence="3 4">
    <name type="scientific">Flavobacterium branchiicola</name>
    <dbReference type="NCBI Taxonomy" id="1114875"/>
    <lineage>
        <taxon>Bacteria</taxon>
        <taxon>Pseudomonadati</taxon>
        <taxon>Bacteroidota</taxon>
        <taxon>Flavobacteriia</taxon>
        <taxon>Flavobacteriales</taxon>
        <taxon>Flavobacteriaceae</taxon>
        <taxon>Flavobacterium</taxon>
    </lineage>
</organism>
<feature type="signal peptide" evidence="1">
    <location>
        <begin position="1"/>
        <end position="22"/>
    </location>
</feature>
<dbReference type="SUPFAM" id="SSF52833">
    <property type="entry name" value="Thioredoxin-like"/>
    <property type="match status" value="1"/>
</dbReference>
<dbReference type="Pfam" id="PF13098">
    <property type="entry name" value="Thioredoxin_2"/>
    <property type="match status" value="1"/>
</dbReference>
<dbReference type="Proteomes" id="UP001595935">
    <property type="component" value="Unassembled WGS sequence"/>
</dbReference>
<accession>A0ABV9PCT7</accession>
<keyword evidence="4" id="KW-1185">Reference proteome</keyword>
<feature type="domain" description="Thioredoxin" evidence="2">
    <location>
        <begin position="12"/>
        <end position="138"/>
    </location>
</feature>
<dbReference type="InterPro" id="IPR013766">
    <property type="entry name" value="Thioredoxin_domain"/>
</dbReference>
<evidence type="ECO:0000313" key="3">
    <source>
        <dbReference type="EMBL" id="MFC4748059.1"/>
    </source>
</evidence>
<gene>
    <name evidence="3" type="ORF">ACFO5S_11410</name>
</gene>
<feature type="chain" id="PRO_5045102449" evidence="1">
    <location>
        <begin position="23"/>
        <end position="291"/>
    </location>
</feature>
<evidence type="ECO:0000256" key="1">
    <source>
        <dbReference type="SAM" id="SignalP"/>
    </source>
</evidence>
<dbReference type="RefSeq" id="WP_213258054.1">
    <property type="nucleotide sequence ID" value="NZ_JAGYWA010000004.1"/>
</dbReference>
<dbReference type="PANTHER" id="PTHR32234:SF0">
    <property type="entry name" value="THIOL:DISULFIDE INTERCHANGE PROTEIN DSBD"/>
    <property type="match status" value="1"/>
</dbReference>
<protein>
    <submittedName>
        <fullName evidence="3">Thioredoxin family protein</fullName>
    </submittedName>
</protein>